<evidence type="ECO:0000256" key="1">
    <source>
        <dbReference type="ARBA" id="ARBA00001946"/>
    </source>
</evidence>
<evidence type="ECO:0000256" key="2">
    <source>
        <dbReference type="ARBA" id="ARBA00022649"/>
    </source>
</evidence>
<evidence type="ECO:0000256" key="8">
    <source>
        <dbReference type="ARBA" id="ARBA00022842"/>
    </source>
</evidence>
<organism evidence="11 12">
    <name type="scientific">Pedobacter psychrophilus</name>
    <dbReference type="NCBI Taxonomy" id="1826909"/>
    <lineage>
        <taxon>Bacteria</taxon>
        <taxon>Pseudomonadati</taxon>
        <taxon>Bacteroidota</taxon>
        <taxon>Sphingobacteriia</taxon>
        <taxon>Sphingobacteriales</taxon>
        <taxon>Sphingobacteriaceae</taxon>
        <taxon>Pedobacter</taxon>
    </lineage>
</organism>
<dbReference type="PANTHER" id="PTHR33571:SF12">
    <property type="entry name" value="BSL3053 PROTEIN"/>
    <property type="match status" value="1"/>
</dbReference>
<evidence type="ECO:0000256" key="6">
    <source>
        <dbReference type="ARBA" id="ARBA00022741"/>
    </source>
</evidence>
<keyword evidence="2" id="KW-1277">Toxin-antitoxin system</keyword>
<dbReference type="GO" id="GO:0016779">
    <property type="term" value="F:nucleotidyltransferase activity"/>
    <property type="evidence" value="ECO:0007669"/>
    <property type="project" value="UniProtKB-KW"/>
</dbReference>
<proteinExistence type="inferred from homology"/>
<dbReference type="InterPro" id="IPR052038">
    <property type="entry name" value="Type-VII_TA_antitoxin"/>
</dbReference>
<feature type="domain" description="Polymerase nucleotidyl transferase" evidence="10">
    <location>
        <begin position="12"/>
        <end position="90"/>
    </location>
</feature>
<dbReference type="InterPro" id="IPR002934">
    <property type="entry name" value="Polymerase_NTP_transf_dom"/>
</dbReference>
<keyword evidence="7" id="KW-0067">ATP-binding</keyword>
<keyword evidence="12" id="KW-1185">Reference proteome</keyword>
<protein>
    <submittedName>
        <fullName evidence="11">DNA polymerase subunit beta</fullName>
    </submittedName>
</protein>
<evidence type="ECO:0000256" key="5">
    <source>
        <dbReference type="ARBA" id="ARBA00022723"/>
    </source>
</evidence>
<reference evidence="11 12" key="1">
    <citation type="submission" date="2016-04" db="EMBL/GenBank/DDBJ databases">
        <authorList>
            <person name="Evans L.H."/>
            <person name="Alamgir A."/>
            <person name="Owens N."/>
            <person name="Weber N.D."/>
            <person name="Virtaneva K."/>
            <person name="Barbian K."/>
            <person name="Babar A."/>
            <person name="Rosenke K."/>
        </authorList>
    </citation>
    <scope>NUCLEOTIDE SEQUENCE [LARGE SCALE GENOMIC DNA]</scope>
    <source>
        <strain evidence="11 12">CCM 8644</strain>
    </source>
</reference>
<sequence>MVYDTQKIIHQLSQLKPLLQQKYPISELGLFGSFANGTYTNKSDIDIFVDFNKHIDGFDYIKLAHDLEDSFKHKIDLVSRGGVKEKYLPFIEKNLIHV</sequence>
<dbReference type="OrthoDB" id="9809668at2"/>
<dbReference type="Proteomes" id="UP000078459">
    <property type="component" value="Unassembled WGS sequence"/>
</dbReference>
<evidence type="ECO:0000313" key="11">
    <source>
        <dbReference type="EMBL" id="OAQ40757.1"/>
    </source>
</evidence>
<evidence type="ECO:0000256" key="9">
    <source>
        <dbReference type="ARBA" id="ARBA00038276"/>
    </source>
</evidence>
<dbReference type="InterPro" id="IPR043519">
    <property type="entry name" value="NT_sf"/>
</dbReference>
<dbReference type="GO" id="GO:0005524">
    <property type="term" value="F:ATP binding"/>
    <property type="evidence" value="ECO:0007669"/>
    <property type="project" value="UniProtKB-KW"/>
</dbReference>
<dbReference type="PANTHER" id="PTHR33571">
    <property type="entry name" value="SSL8005 PROTEIN"/>
    <property type="match status" value="1"/>
</dbReference>
<keyword evidence="5" id="KW-0479">Metal-binding</keyword>
<keyword evidence="6" id="KW-0547">Nucleotide-binding</keyword>
<name>A0A179DI62_9SPHI</name>
<dbReference type="RefSeq" id="WP_068821988.1">
    <property type="nucleotide sequence ID" value="NZ_LWHJ01000022.1"/>
</dbReference>
<evidence type="ECO:0000256" key="7">
    <source>
        <dbReference type="ARBA" id="ARBA00022840"/>
    </source>
</evidence>
<dbReference type="CDD" id="cd05403">
    <property type="entry name" value="NT_KNTase_like"/>
    <property type="match status" value="1"/>
</dbReference>
<evidence type="ECO:0000313" key="12">
    <source>
        <dbReference type="Proteomes" id="UP000078459"/>
    </source>
</evidence>
<gene>
    <name evidence="11" type="ORF">A5893_07410</name>
</gene>
<keyword evidence="8" id="KW-0460">Magnesium</keyword>
<dbReference type="STRING" id="1826909.A5893_07410"/>
<accession>A0A179DI62</accession>
<dbReference type="AlphaFoldDB" id="A0A179DI62"/>
<comment type="cofactor">
    <cofactor evidence="1">
        <name>Mg(2+)</name>
        <dbReference type="ChEBI" id="CHEBI:18420"/>
    </cofactor>
</comment>
<evidence type="ECO:0000256" key="3">
    <source>
        <dbReference type="ARBA" id="ARBA00022679"/>
    </source>
</evidence>
<evidence type="ECO:0000259" key="10">
    <source>
        <dbReference type="Pfam" id="PF01909"/>
    </source>
</evidence>
<evidence type="ECO:0000256" key="4">
    <source>
        <dbReference type="ARBA" id="ARBA00022695"/>
    </source>
</evidence>
<keyword evidence="4" id="KW-0548">Nucleotidyltransferase</keyword>
<dbReference type="Gene3D" id="3.30.460.10">
    <property type="entry name" value="Beta Polymerase, domain 2"/>
    <property type="match status" value="1"/>
</dbReference>
<dbReference type="Pfam" id="PF01909">
    <property type="entry name" value="NTP_transf_2"/>
    <property type="match status" value="1"/>
</dbReference>
<reference evidence="11 12" key="2">
    <citation type="submission" date="2016-06" db="EMBL/GenBank/DDBJ databases">
        <title>Pedobacter psychrophilus sp. nov., isolated from Antarctic fragmentary rock.</title>
        <authorList>
            <person name="Svec P."/>
        </authorList>
    </citation>
    <scope>NUCLEOTIDE SEQUENCE [LARGE SCALE GENOMIC DNA]</scope>
    <source>
        <strain evidence="11 12">CCM 8644</strain>
    </source>
</reference>
<dbReference type="GO" id="GO:0046872">
    <property type="term" value="F:metal ion binding"/>
    <property type="evidence" value="ECO:0007669"/>
    <property type="project" value="UniProtKB-KW"/>
</dbReference>
<keyword evidence="3" id="KW-0808">Transferase</keyword>
<dbReference type="EMBL" id="LWHJ01000022">
    <property type="protein sequence ID" value="OAQ40757.1"/>
    <property type="molecule type" value="Genomic_DNA"/>
</dbReference>
<dbReference type="SUPFAM" id="SSF81301">
    <property type="entry name" value="Nucleotidyltransferase"/>
    <property type="match status" value="1"/>
</dbReference>
<comment type="similarity">
    <text evidence="9">Belongs to the MntA antitoxin family.</text>
</comment>
<comment type="caution">
    <text evidence="11">The sequence shown here is derived from an EMBL/GenBank/DDBJ whole genome shotgun (WGS) entry which is preliminary data.</text>
</comment>